<proteinExistence type="predicted"/>
<feature type="region of interest" description="Disordered" evidence="1">
    <location>
        <begin position="13"/>
        <end position="41"/>
    </location>
</feature>
<comment type="caution">
    <text evidence="2">The sequence shown here is derived from an EMBL/GenBank/DDBJ whole genome shotgun (WGS) entry which is preliminary data.</text>
</comment>
<sequence length="76" mass="8342">MRLALEWVDDVGVPSSPSVALGPPLSGNNRRQLGGSTPKLQQRYRCRTDAASSTLCGHCKEEEEEATEQTWLVQLS</sequence>
<protein>
    <submittedName>
        <fullName evidence="2">Uncharacterized protein</fullName>
    </submittedName>
</protein>
<name>A0AAD7WKC0_9TELE</name>
<keyword evidence="3" id="KW-1185">Reference proteome</keyword>
<dbReference type="AlphaFoldDB" id="A0AAD7WKC0"/>
<feature type="compositionally biased region" description="Polar residues" evidence="1">
    <location>
        <begin position="26"/>
        <end position="40"/>
    </location>
</feature>
<organism evidence="2 3">
    <name type="scientific">Aldrovandia affinis</name>
    <dbReference type="NCBI Taxonomy" id="143900"/>
    <lineage>
        <taxon>Eukaryota</taxon>
        <taxon>Metazoa</taxon>
        <taxon>Chordata</taxon>
        <taxon>Craniata</taxon>
        <taxon>Vertebrata</taxon>
        <taxon>Euteleostomi</taxon>
        <taxon>Actinopterygii</taxon>
        <taxon>Neopterygii</taxon>
        <taxon>Teleostei</taxon>
        <taxon>Notacanthiformes</taxon>
        <taxon>Halosauridae</taxon>
        <taxon>Aldrovandia</taxon>
    </lineage>
</organism>
<gene>
    <name evidence="2" type="ORF">AAFF_G00398900</name>
</gene>
<reference evidence="2" key="1">
    <citation type="journal article" date="2023" name="Science">
        <title>Genome structures resolve the early diversification of teleost fishes.</title>
        <authorList>
            <person name="Parey E."/>
            <person name="Louis A."/>
            <person name="Montfort J."/>
            <person name="Bouchez O."/>
            <person name="Roques C."/>
            <person name="Iampietro C."/>
            <person name="Lluch J."/>
            <person name="Castinel A."/>
            <person name="Donnadieu C."/>
            <person name="Desvignes T."/>
            <person name="Floi Bucao C."/>
            <person name="Jouanno E."/>
            <person name="Wen M."/>
            <person name="Mejri S."/>
            <person name="Dirks R."/>
            <person name="Jansen H."/>
            <person name="Henkel C."/>
            <person name="Chen W.J."/>
            <person name="Zahm M."/>
            <person name="Cabau C."/>
            <person name="Klopp C."/>
            <person name="Thompson A.W."/>
            <person name="Robinson-Rechavi M."/>
            <person name="Braasch I."/>
            <person name="Lecointre G."/>
            <person name="Bobe J."/>
            <person name="Postlethwait J.H."/>
            <person name="Berthelot C."/>
            <person name="Roest Crollius H."/>
            <person name="Guiguen Y."/>
        </authorList>
    </citation>
    <scope>NUCLEOTIDE SEQUENCE</scope>
    <source>
        <strain evidence="2">NC1722</strain>
    </source>
</reference>
<dbReference type="Proteomes" id="UP001221898">
    <property type="component" value="Unassembled WGS sequence"/>
</dbReference>
<evidence type="ECO:0000313" key="3">
    <source>
        <dbReference type="Proteomes" id="UP001221898"/>
    </source>
</evidence>
<evidence type="ECO:0000313" key="2">
    <source>
        <dbReference type="EMBL" id="KAJ8400196.1"/>
    </source>
</evidence>
<accession>A0AAD7WKC0</accession>
<dbReference type="EMBL" id="JAINUG010000078">
    <property type="protein sequence ID" value="KAJ8400196.1"/>
    <property type="molecule type" value="Genomic_DNA"/>
</dbReference>
<evidence type="ECO:0000256" key="1">
    <source>
        <dbReference type="SAM" id="MobiDB-lite"/>
    </source>
</evidence>